<keyword evidence="1" id="KW-0812">Transmembrane</keyword>
<feature type="transmembrane region" description="Helical" evidence="1">
    <location>
        <begin position="138"/>
        <end position="159"/>
    </location>
</feature>
<keyword evidence="3" id="KW-1185">Reference proteome</keyword>
<keyword evidence="1" id="KW-1133">Transmembrane helix</keyword>
<gene>
    <name evidence="2" type="ORF">BDV26DRAFT_134370</name>
</gene>
<protein>
    <submittedName>
        <fullName evidence="2">Uncharacterized protein</fullName>
    </submittedName>
</protein>
<dbReference type="EMBL" id="ML736438">
    <property type="protein sequence ID" value="KAE8371321.1"/>
    <property type="molecule type" value="Genomic_DNA"/>
</dbReference>
<reference evidence="2 3" key="1">
    <citation type="submission" date="2019-04" db="EMBL/GenBank/DDBJ databases">
        <title>Friends and foes A comparative genomics studyof 23 Aspergillus species from section Flavi.</title>
        <authorList>
            <consortium name="DOE Joint Genome Institute"/>
            <person name="Kjaerbolling I."/>
            <person name="Vesth T."/>
            <person name="Frisvad J.C."/>
            <person name="Nybo J.L."/>
            <person name="Theobald S."/>
            <person name="Kildgaard S."/>
            <person name="Isbrandt T."/>
            <person name="Kuo A."/>
            <person name="Sato A."/>
            <person name="Lyhne E.K."/>
            <person name="Kogle M.E."/>
            <person name="Wiebenga A."/>
            <person name="Kun R.S."/>
            <person name="Lubbers R.J."/>
            <person name="Makela M.R."/>
            <person name="Barry K."/>
            <person name="Chovatia M."/>
            <person name="Clum A."/>
            <person name="Daum C."/>
            <person name="Haridas S."/>
            <person name="He G."/>
            <person name="LaButti K."/>
            <person name="Lipzen A."/>
            <person name="Mondo S."/>
            <person name="Riley R."/>
            <person name="Salamov A."/>
            <person name="Simmons B.A."/>
            <person name="Magnuson J.K."/>
            <person name="Henrissat B."/>
            <person name="Mortensen U.H."/>
            <person name="Larsen T.O."/>
            <person name="Devries R.P."/>
            <person name="Grigoriev I.V."/>
            <person name="Machida M."/>
            <person name="Baker S.E."/>
            <person name="Andersen M.R."/>
        </authorList>
    </citation>
    <scope>NUCLEOTIDE SEQUENCE [LARGE SCALE GENOMIC DNA]</scope>
    <source>
        <strain evidence="2 3">IBT 29228</strain>
    </source>
</reference>
<dbReference type="Proteomes" id="UP000326198">
    <property type="component" value="Unassembled WGS sequence"/>
</dbReference>
<name>A0A5N7AN79_9EURO</name>
<proteinExistence type="predicted"/>
<dbReference type="AlphaFoldDB" id="A0A5N7AN79"/>
<keyword evidence="1" id="KW-0472">Membrane</keyword>
<evidence type="ECO:0000313" key="2">
    <source>
        <dbReference type="EMBL" id="KAE8371321.1"/>
    </source>
</evidence>
<evidence type="ECO:0000313" key="3">
    <source>
        <dbReference type="Proteomes" id="UP000326198"/>
    </source>
</evidence>
<accession>A0A5N7AN79</accession>
<evidence type="ECO:0000256" key="1">
    <source>
        <dbReference type="SAM" id="Phobius"/>
    </source>
</evidence>
<organism evidence="2 3">
    <name type="scientific">Aspergillus bertholletiae</name>
    <dbReference type="NCBI Taxonomy" id="1226010"/>
    <lineage>
        <taxon>Eukaryota</taxon>
        <taxon>Fungi</taxon>
        <taxon>Dikarya</taxon>
        <taxon>Ascomycota</taxon>
        <taxon>Pezizomycotina</taxon>
        <taxon>Eurotiomycetes</taxon>
        <taxon>Eurotiomycetidae</taxon>
        <taxon>Eurotiales</taxon>
        <taxon>Aspergillaceae</taxon>
        <taxon>Aspergillus</taxon>
        <taxon>Aspergillus subgen. Circumdati</taxon>
    </lineage>
</organism>
<sequence length="160" mass="18525">MYIMYVWLYMHKDGIDQGIRQHPSAFFFMPWNLLIKTGLGIVNISVLHFSHGWPWWFQSFVEHGTKIHENSISIITAGQKHSQNGNNTRETALCMTQETVAHGRHPALSYNKDEWNGVESHKAGVQPDWPVRVMQLHLVGYAWIALHVWVVIACVYRMLS</sequence>